<dbReference type="EnsemblProtists" id="EOD05974">
    <property type="protein sequence ID" value="EOD05974"/>
    <property type="gene ID" value="EMIHUDRAFT_107118"/>
</dbReference>
<accession>A0A0D3I3Y9</accession>
<dbReference type="InterPro" id="IPR019410">
    <property type="entry name" value="Methyltransf_16"/>
</dbReference>
<dbReference type="PaxDb" id="2903-EOD05974"/>
<feature type="coiled-coil region" evidence="1">
    <location>
        <begin position="51"/>
        <end position="78"/>
    </location>
</feature>
<evidence type="ECO:0000313" key="2">
    <source>
        <dbReference type="EnsemblProtists" id="EOD05974"/>
    </source>
</evidence>
<organism evidence="2 3">
    <name type="scientific">Emiliania huxleyi (strain CCMP1516)</name>
    <dbReference type="NCBI Taxonomy" id="280463"/>
    <lineage>
        <taxon>Eukaryota</taxon>
        <taxon>Haptista</taxon>
        <taxon>Haptophyta</taxon>
        <taxon>Prymnesiophyceae</taxon>
        <taxon>Isochrysidales</taxon>
        <taxon>Noelaerhabdaceae</taxon>
        <taxon>Emiliania</taxon>
    </lineage>
</organism>
<dbReference type="RefSeq" id="XP_005792912.1">
    <property type="nucleotide sequence ID" value="XM_005792855.1"/>
</dbReference>
<dbReference type="AlphaFoldDB" id="A0A0D3I3Y9"/>
<dbReference type="SUPFAM" id="SSF53335">
    <property type="entry name" value="S-adenosyl-L-methionine-dependent methyltransferases"/>
    <property type="match status" value="1"/>
</dbReference>
<dbReference type="GeneID" id="17252088"/>
<dbReference type="PANTHER" id="PTHR14614">
    <property type="entry name" value="HEPATOCELLULAR CARCINOMA-ASSOCIATED ANTIGEN"/>
    <property type="match status" value="1"/>
</dbReference>
<dbReference type="HOGENOM" id="CLU_878326_0_0_1"/>
<evidence type="ECO:0000313" key="3">
    <source>
        <dbReference type="Proteomes" id="UP000013827"/>
    </source>
</evidence>
<keyword evidence="3" id="KW-1185">Reference proteome</keyword>
<dbReference type="STRING" id="2903.R1DAX2"/>
<dbReference type="KEGG" id="ehx:EMIHUDRAFT_107118"/>
<dbReference type="KEGG" id="ehx:EMIHUDRAFT_108433"/>
<dbReference type="Proteomes" id="UP000013827">
    <property type="component" value="Unassembled WGS sequence"/>
</dbReference>
<sequence>MLPPSLLAASEDLVRIPYGAGSSSSEVATVDDVIAGAALLRREACARAAALRSGSASADESEQEAEESEDEQQQWLSLRVRRPAAAEVAGSIGGKLWDASLLMSAWLLENPSLLQPAGCRTPRVLEIGAGLGLVGLAVARALPDARITMSDYDPAVLRNLGESIRLNFAGAAPAAPAAALVDFRDFCEADVAALPHLPPASPLCRYEGLLGSFDVVIGSDIVYDHSHARIAALLRAMLRPAANGSADSHPCALFVLPDGRPRQADFVASLGAAGLRCRIERVGRDCLMCRRIAREHEGWGADASFSIYKVHRAAQQS</sequence>
<dbReference type="InterPro" id="IPR029063">
    <property type="entry name" value="SAM-dependent_MTases_sf"/>
</dbReference>
<dbReference type="Gene3D" id="3.40.50.150">
    <property type="entry name" value="Vaccinia Virus protein VP39"/>
    <property type="match status" value="1"/>
</dbReference>
<keyword evidence="1" id="KW-0175">Coiled coil</keyword>
<reference evidence="2" key="2">
    <citation type="submission" date="2024-10" db="UniProtKB">
        <authorList>
            <consortium name="EnsemblProtists"/>
        </authorList>
    </citation>
    <scope>IDENTIFICATION</scope>
</reference>
<dbReference type="CDD" id="cd02440">
    <property type="entry name" value="AdoMet_MTases"/>
    <property type="match status" value="1"/>
</dbReference>
<proteinExistence type="predicted"/>
<dbReference type="Pfam" id="PF10294">
    <property type="entry name" value="Methyltransf_16"/>
    <property type="match status" value="1"/>
</dbReference>
<reference evidence="3" key="1">
    <citation type="journal article" date="2013" name="Nature">
        <title>Pan genome of the phytoplankton Emiliania underpins its global distribution.</title>
        <authorList>
            <person name="Read B.A."/>
            <person name="Kegel J."/>
            <person name="Klute M.J."/>
            <person name="Kuo A."/>
            <person name="Lefebvre S.C."/>
            <person name="Maumus F."/>
            <person name="Mayer C."/>
            <person name="Miller J."/>
            <person name="Monier A."/>
            <person name="Salamov A."/>
            <person name="Young J."/>
            <person name="Aguilar M."/>
            <person name="Claverie J.M."/>
            <person name="Frickenhaus S."/>
            <person name="Gonzalez K."/>
            <person name="Herman E.K."/>
            <person name="Lin Y.C."/>
            <person name="Napier J."/>
            <person name="Ogata H."/>
            <person name="Sarno A.F."/>
            <person name="Shmutz J."/>
            <person name="Schroeder D."/>
            <person name="de Vargas C."/>
            <person name="Verret F."/>
            <person name="von Dassow P."/>
            <person name="Valentin K."/>
            <person name="Van de Peer Y."/>
            <person name="Wheeler G."/>
            <person name="Dacks J.B."/>
            <person name="Delwiche C.F."/>
            <person name="Dyhrman S.T."/>
            <person name="Glockner G."/>
            <person name="John U."/>
            <person name="Richards T."/>
            <person name="Worden A.Z."/>
            <person name="Zhang X."/>
            <person name="Grigoriev I.V."/>
            <person name="Allen A.E."/>
            <person name="Bidle K."/>
            <person name="Borodovsky M."/>
            <person name="Bowler C."/>
            <person name="Brownlee C."/>
            <person name="Cock J.M."/>
            <person name="Elias M."/>
            <person name="Gladyshev V.N."/>
            <person name="Groth M."/>
            <person name="Guda C."/>
            <person name="Hadaegh A."/>
            <person name="Iglesias-Rodriguez M.D."/>
            <person name="Jenkins J."/>
            <person name="Jones B.M."/>
            <person name="Lawson T."/>
            <person name="Leese F."/>
            <person name="Lindquist E."/>
            <person name="Lobanov A."/>
            <person name="Lomsadze A."/>
            <person name="Malik S.B."/>
            <person name="Marsh M.E."/>
            <person name="Mackinder L."/>
            <person name="Mock T."/>
            <person name="Mueller-Roeber B."/>
            <person name="Pagarete A."/>
            <person name="Parker M."/>
            <person name="Probert I."/>
            <person name="Quesneville H."/>
            <person name="Raines C."/>
            <person name="Rensing S.A."/>
            <person name="Riano-Pachon D.M."/>
            <person name="Richier S."/>
            <person name="Rokitta S."/>
            <person name="Shiraiwa Y."/>
            <person name="Soanes D.M."/>
            <person name="van der Giezen M."/>
            <person name="Wahlund T.M."/>
            <person name="Williams B."/>
            <person name="Wilson W."/>
            <person name="Wolfe G."/>
            <person name="Wurch L.L."/>
        </authorList>
    </citation>
    <scope>NUCLEOTIDE SEQUENCE</scope>
</reference>
<dbReference type="EnsemblProtists" id="EOD40483">
    <property type="protein sequence ID" value="EOD40483"/>
    <property type="gene ID" value="EMIHUDRAFT_108433"/>
</dbReference>
<dbReference type="RefSeq" id="XP_005758403.1">
    <property type="nucleotide sequence ID" value="XM_005758346.1"/>
</dbReference>
<dbReference type="GeneID" id="17285753"/>
<evidence type="ECO:0000256" key="1">
    <source>
        <dbReference type="SAM" id="Coils"/>
    </source>
</evidence>
<name>A0A0D3I3Y9_EMIH1</name>
<dbReference type="eggNOG" id="ENOG502SBJB">
    <property type="taxonomic scope" value="Eukaryota"/>
</dbReference>
<protein>
    <submittedName>
        <fullName evidence="2">Uncharacterized protein</fullName>
    </submittedName>
</protein>